<gene>
    <name evidence="1" type="ORF">PGQ11_002758</name>
</gene>
<evidence type="ECO:0000313" key="2">
    <source>
        <dbReference type="Proteomes" id="UP001390339"/>
    </source>
</evidence>
<accession>A0ABR2JJ40</accession>
<dbReference type="PANTHER" id="PTHR35179">
    <property type="entry name" value="PROTEIN CBG02620"/>
    <property type="match status" value="1"/>
</dbReference>
<organism evidence="1 2">
    <name type="scientific">Apiospora arundinis</name>
    <dbReference type="NCBI Taxonomy" id="335852"/>
    <lineage>
        <taxon>Eukaryota</taxon>
        <taxon>Fungi</taxon>
        <taxon>Dikarya</taxon>
        <taxon>Ascomycota</taxon>
        <taxon>Pezizomycotina</taxon>
        <taxon>Sordariomycetes</taxon>
        <taxon>Xylariomycetidae</taxon>
        <taxon>Amphisphaeriales</taxon>
        <taxon>Apiosporaceae</taxon>
        <taxon>Apiospora</taxon>
    </lineage>
</organism>
<protein>
    <recommendedName>
        <fullName evidence="3">C2H2-type domain-containing protein</fullName>
    </recommendedName>
</protein>
<comment type="caution">
    <text evidence="1">The sequence shown here is derived from an EMBL/GenBank/DDBJ whole genome shotgun (WGS) entry which is preliminary data.</text>
</comment>
<proteinExistence type="predicted"/>
<keyword evidence="2" id="KW-1185">Reference proteome</keyword>
<dbReference type="PANTHER" id="PTHR35179:SF1">
    <property type="entry name" value="INTEGRAL MEMBRANE PROTEIN"/>
    <property type="match status" value="1"/>
</dbReference>
<dbReference type="Proteomes" id="UP001390339">
    <property type="component" value="Unassembled WGS sequence"/>
</dbReference>
<name>A0ABR2JJ40_9PEZI</name>
<reference evidence="1 2" key="1">
    <citation type="journal article" date="2024" name="IMA Fungus">
        <title>Apiospora arundinis, a panoply of carbohydrate-active enzymes and secondary metabolites.</title>
        <authorList>
            <person name="Sorensen T."/>
            <person name="Petersen C."/>
            <person name="Muurmann A.T."/>
            <person name="Christiansen J.V."/>
            <person name="Brundto M.L."/>
            <person name="Overgaard C.K."/>
            <person name="Boysen A.T."/>
            <person name="Wollenberg R.D."/>
            <person name="Larsen T.O."/>
            <person name="Sorensen J.L."/>
            <person name="Nielsen K.L."/>
            <person name="Sondergaard T.E."/>
        </authorList>
    </citation>
    <scope>NUCLEOTIDE SEQUENCE [LARGE SCALE GENOMIC DNA]</scope>
    <source>
        <strain evidence="1 2">AAU 773</strain>
    </source>
</reference>
<evidence type="ECO:0008006" key="3">
    <source>
        <dbReference type="Google" id="ProtNLM"/>
    </source>
</evidence>
<sequence length="429" mass="48335">MISCSCGREFATDAALRQHQTDKGNCVPGSGDGSRRWRPAHARGEAWIWKNVFNTKIIRIIDRTAIELSDTPVSSASGCELVCSYNWRRGQDTKLHIPGFAAIWQEIPLPVTLRKDEGVYFVDQNASRVPQFPFEPLFRATSSMNPSFRFDDVDVLTNRNSLRKLLDFSAGRRQDSFRLNIHMVHHTLVIERCEKNARQLISDSLNPGWGKNFEQTFTKYPPGLGDSISHHRSLRYRLGELACVVQFEVDACYDNKTEAADEPDPLAPLMDNLKINDGPKDEPTIVRPLGQEPPMLQEMAAEIKTTSKLRSLGKNLPQLWFGRTPWLIVGRHNQGTFEELRVTNAAASFGDWESRNQENLRMLVAVLGQLREAVKDNGGRQCVALCEKNMLPPVIRVFPSTLAKKAVPDDLRGKLWNSEVGGPSINVRC</sequence>
<dbReference type="EMBL" id="JAPCWZ010000002">
    <property type="protein sequence ID" value="KAK8877812.1"/>
    <property type="molecule type" value="Genomic_DNA"/>
</dbReference>
<evidence type="ECO:0000313" key="1">
    <source>
        <dbReference type="EMBL" id="KAK8877812.1"/>
    </source>
</evidence>